<dbReference type="GO" id="GO:0007059">
    <property type="term" value="P:chromosome segregation"/>
    <property type="evidence" value="ECO:0007669"/>
    <property type="project" value="UniProtKB-KW"/>
</dbReference>
<keyword evidence="4" id="KW-1185">Reference proteome</keyword>
<evidence type="ECO:0000256" key="1">
    <source>
        <dbReference type="ARBA" id="ARBA00010381"/>
    </source>
</evidence>
<organism evidence="4 5">
    <name type="scientific">Trichuris muris</name>
    <name type="common">Mouse whipworm</name>
    <dbReference type="NCBI Taxonomy" id="70415"/>
    <lineage>
        <taxon>Eukaryota</taxon>
        <taxon>Metazoa</taxon>
        <taxon>Ecdysozoa</taxon>
        <taxon>Nematoda</taxon>
        <taxon>Enoplea</taxon>
        <taxon>Dorylaimia</taxon>
        <taxon>Trichinellida</taxon>
        <taxon>Trichuridae</taxon>
        <taxon>Trichuris</taxon>
    </lineage>
</organism>
<dbReference type="InterPro" id="IPR039796">
    <property type="entry name" value="MIP18"/>
</dbReference>
<keyword evidence="2" id="KW-0159">Chromosome partition</keyword>
<dbReference type="Proteomes" id="UP000046395">
    <property type="component" value="Unassembled WGS sequence"/>
</dbReference>
<protein>
    <submittedName>
        <fullName evidence="5">FeS_assembly_P domain-containing protein</fullName>
    </submittedName>
</protein>
<evidence type="ECO:0000259" key="3">
    <source>
        <dbReference type="Pfam" id="PF01883"/>
    </source>
</evidence>
<feature type="domain" description="MIP18 family-like" evidence="3">
    <location>
        <begin position="110"/>
        <end position="183"/>
    </location>
</feature>
<dbReference type="InterPro" id="IPR002744">
    <property type="entry name" value="MIP18-like"/>
</dbReference>
<dbReference type="PANTHER" id="PTHR12377">
    <property type="entry name" value="CYTOSOLIC IRON-SULFUR ASSEMBLY COMPONENT 2B-RELATED"/>
    <property type="match status" value="1"/>
</dbReference>
<dbReference type="WBParaSite" id="TMUE_3000010890.1">
    <property type="protein sequence ID" value="TMUE_3000010890.1"/>
    <property type="gene ID" value="WBGene00302771"/>
</dbReference>
<evidence type="ECO:0000256" key="2">
    <source>
        <dbReference type="ARBA" id="ARBA00022829"/>
    </source>
</evidence>
<dbReference type="GO" id="GO:0051604">
    <property type="term" value="P:protein maturation"/>
    <property type="evidence" value="ECO:0007669"/>
    <property type="project" value="InterPro"/>
</dbReference>
<evidence type="ECO:0000313" key="5">
    <source>
        <dbReference type="WBParaSite" id="TMUE_3000010890.1"/>
    </source>
</evidence>
<dbReference type="STRING" id="70415.A0A5S6QUI0"/>
<dbReference type="GO" id="GO:0097361">
    <property type="term" value="C:cytosolic [4Fe-4S] assembly targeting complex"/>
    <property type="evidence" value="ECO:0007669"/>
    <property type="project" value="TreeGrafter"/>
</dbReference>
<dbReference type="InterPro" id="IPR034904">
    <property type="entry name" value="FSCA_dom_sf"/>
</dbReference>
<dbReference type="SUPFAM" id="SSF117916">
    <property type="entry name" value="Fe-S cluster assembly (FSCA) domain-like"/>
    <property type="match status" value="1"/>
</dbReference>
<reference evidence="5" key="1">
    <citation type="submission" date="2019-12" db="UniProtKB">
        <authorList>
            <consortium name="WormBaseParasite"/>
        </authorList>
    </citation>
    <scope>IDENTIFICATION</scope>
</reference>
<name>A0A5S6QUI0_TRIMR</name>
<dbReference type="Pfam" id="PF01883">
    <property type="entry name" value="FeS_assembly_P"/>
    <property type="match status" value="1"/>
</dbReference>
<proteinExistence type="inferred from homology"/>
<dbReference type="AlphaFoldDB" id="A0A5S6QUI0"/>
<dbReference type="FunFam" id="3.30.300.130:FF:000005">
    <property type="entry name" value="Mitotic spindle-associated mmxd complex subunit"/>
    <property type="match status" value="1"/>
</dbReference>
<dbReference type="PANTHER" id="PTHR12377:SF0">
    <property type="entry name" value="CYTOSOLIC IRON-SULFUR ASSEMBLY COMPONENT 2B"/>
    <property type="match status" value="1"/>
</dbReference>
<evidence type="ECO:0000313" key="4">
    <source>
        <dbReference type="Proteomes" id="UP000046395"/>
    </source>
</evidence>
<comment type="similarity">
    <text evidence="1">Belongs to the MIP18 family.</text>
</comment>
<dbReference type="Gene3D" id="6.10.250.1280">
    <property type="match status" value="1"/>
</dbReference>
<sequence>MNVVCAIHFKTSIILSSHFGALLLAWSSARIYSTNKHTQVQLRITVFVDDLFTVSSSIVRLALQNMDSFSLVNDRQPENAAPAVFAKVKKRQPTASELDPDVSDPFDAREIFDLIRSINDPEHPLTLEELNVVSEANVHVNDQQGSVLVYFTPTIPHCSMAMLIGLCIRAKLARTLPSRFKYDVLVSPGSHVQEQQITKQLADKERVAAALERSNILDLVNQCLRSKD</sequence>
<dbReference type="Gene3D" id="3.30.300.130">
    <property type="entry name" value="Fe-S cluster assembly (FSCA)"/>
    <property type="match status" value="1"/>
</dbReference>
<accession>A0A5S6QUI0</accession>